<dbReference type="Proteomes" id="UP000270094">
    <property type="component" value="Unassembled WGS sequence"/>
</dbReference>
<accession>A0A3P7IVS8</accession>
<proteinExistence type="predicted"/>
<sequence>MERAHRLTVGNNRQLIIALPYLVEVVEVKETYRTIISPRNDKFDIFGLSAQEARERLRQNKKNIHRGFDMSLEEKYRLVSNILTQVSVSKTVSPTAARLAPVRHCSIADHTCASQLPSVFVRSSFA</sequence>
<dbReference type="AlphaFoldDB" id="A0A3P7IVS8"/>
<gene>
    <name evidence="1" type="ORF">SVUK_LOCUS6257</name>
</gene>
<keyword evidence="2" id="KW-1185">Reference proteome</keyword>
<organism evidence="1 2">
    <name type="scientific">Strongylus vulgaris</name>
    <name type="common">Blood worm</name>
    <dbReference type="NCBI Taxonomy" id="40348"/>
    <lineage>
        <taxon>Eukaryota</taxon>
        <taxon>Metazoa</taxon>
        <taxon>Ecdysozoa</taxon>
        <taxon>Nematoda</taxon>
        <taxon>Chromadorea</taxon>
        <taxon>Rhabditida</taxon>
        <taxon>Rhabditina</taxon>
        <taxon>Rhabditomorpha</taxon>
        <taxon>Strongyloidea</taxon>
        <taxon>Strongylidae</taxon>
        <taxon>Strongylus</taxon>
    </lineage>
</organism>
<reference evidence="1 2" key="1">
    <citation type="submission" date="2018-11" db="EMBL/GenBank/DDBJ databases">
        <authorList>
            <consortium name="Pathogen Informatics"/>
        </authorList>
    </citation>
    <scope>NUCLEOTIDE SEQUENCE [LARGE SCALE GENOMIC DNA]</scope>
</reference>
<dbReference type="OrthoDB" id="5861355at2759"/>
<dbReference type="EMBL" id="UYYB01019586">
    <property type="protein sequence ID" value="VDM71259.1"/>
    <property type="molecule type" value="Genomic_DNA"/>
</dbReference>
<protein>
    <submittedName>
        <fullName evidence="1">Uncharacterized protein</fullName>
    </submittedName>
</protein>
<name>A0A3P7IVS8_STRVU</name>
<evidence type="ECO:0000313" key="1">
    <source>
        <dbReference type="EMBL" id="VDM71259.1"/>
    </source>
</evidence>
<evidence type="ECO:0000313" key="2">
    <source>
        <dbReference type="Proteomes" id="UP000270094"/>
    </source>
</evidence>